<reference evidence="3" key="2">
    <citation type="submission" date="2022-01" db="EMBL/GenBank/DDBJ databases">
        <authorList>
            <person name="Yamashiro T."/>
            <person name="Shiraishi A."/>
            <person name="Satake H."/>
            <person name="Nakayama K."/>
        </authorList>
    </citation>
    <scope>NUCLEOTIDE SEQUENCE</scope>
</reference>
<accession>A0ABQ4ZE39</accession>
<proteinExistence type="predicted"/>
<feature type="coiled-coil region" evidence="1">
    <location>
        <begin position="108"/>
        <end position="166"/>
    </location>
</feature>
<feature type="region of interest" description="Disordered" evidence="2">
    <location>
        <begin position="64"/>
        <end position="102"/>
    </location>
</feature>
<reference evidence="3" key="1">
    <citation type="journal article" date="2022" name="Int. J. Mol. Sci.">
        <title>Draft Genome of Tanacetum Coccineum: Genomic Comparison of Closely Related Tanacetum-Family Plants.</title>
        <authorList>
            <person name="Yamashiro T."/>
            <person name="Shiraishi A."/>
            <person name="Nakayama K."/>
            <person name="Satake H."/>
        </authorList>
    </citation>
    <scope>NUCLEOTIDE SEQUENCE</scope>
</reference>
<dbReference type="Proteomes" id="UP001151760">
    <property type="component" value="Unassembled WGS sequence"/>
</dbReference>
<sequence length="544" mass="62468">MYLLPLTHSSLLTSLLQLYEDMFAQHHQHLNSPGLSTGSVAATTIGADTDSMFSQTNRSAFIDDEDQEDEPFIVPKENSEEHAKRNKDTHAKPKITSVPPPSPTLVQIQELQAQILLLKSQNHKLEQDKERLFSIPTELKELPIKITALYGEVNELKKHIQEFEIELPKDAELKKHIGNASKRVPLLTRQMSSIQTPIKTLKVTPKYFSTRLLIPEQFASNPTSHNKGCSLSAGQIKQLHLLWEKNTNLVIEDAKLANLIDLMGIDVVEEYYKKNDLHLAKWREVIQACPDKSEKGWKTIYGLVKTREDQLTLTEQELKIDLNKPLKEQDPLNELNELANKKRKKAGDFNDEPKSAKKVKSQVKTILKPVLPDLKEPINIRPWKKLCFHAFITSFCIGELTIYGVCGDTIEEMLEIKVYEVGRDEEIFTSEAWRRAFDINKPVYAELCHEFYATYEFDEIVTDEDLMSKKLIKFRLGGCGHTLTILEFAHCMEIRQDKLEKMTHGQSYHTDRYADVFEYMAGHYNVPLQGDYAPPSYDVEQDEE</sequence>
<protein>
    <submittedName>
        <fullName evidence="3">Uncharacterized protein</fullName>
    </submittedName>
</protein>
<evidence type="ECO:0000256" key="2">
    <source>
        <dbReference type="SAM" id="MobiDB-lite"/>
    </source>
</evidence>
<evidence type="ECO:0000256" key="1">
    <source>
        <dbReference type="SAM" id="Coils"/>
    </source>
</evidence>
<keyword evidence="4" id="KW-1185">Reference proteome</keyword>
<keyword evidence="1" id="KW-0175">Coiled coil</keyword>
<gene>
    <name evidence="3" type="ORF">Tco_0769719</name>
</gene>
<organism evidence="3 4">
    <name type="scientific">Tanacetum coccineum</name>
    <dbReference type="NCBI Taxonomy" id="301880"/>
    <lineage>
        <taxon>Eukaryota</taxon>
        <taxon>Viridiplantae</taxon>
        <taxon>Streptophyta</taxon>
        <taxon>Embryophyta</taxon>
        <taxon>Tracheophyta</taxon>
        <taxon>Spermatophyta</taxon>
        <taxon>Magnoliopsida</taxon>
        <taxon>eudicotyledons</taxon>
        <taxon>Gunneridae</taxon>
        <taxon>Pentapetalae</taxon>
        <taxon>asterids</taxon>
        <taxon>campanulids</taxon>
        <taxon>Asterales</taxon>
        <taxon>Asteraceae</taxon>
        <taxon>Asteroideae</taxon>
        <taxon>Anthemideae</taxon>
        <taxon>Anthemidinae</taxon>
        <taxon>Tanacetum</taxon>
    </lineage>
</organism>
<feature type="compositionally biased region" description="Basic and acidic residues" evidence="2">
    <location>
        <begin position="77"/>
        <end position="91"/>
    </location>
</feature>
<evidence type="ECO:0000313" key="3">
    <source>
        <dbReference type="EMBL" id="GJS87083.1"/>
    </source>
</evidence>
<comment type="caution">
    <text evidence="3">The sequence shown here is derived from an EMBL/GenBank/DDBJ whole genome shotgun (WGS) entry which is preliminary data.</text>
</comment>
<name>A0ABQ4ZE39_9ASTR</name>
<evidence type="ECO:0000313" key="4">
    <source>
        <dbReference type="Proteomes" id="UP001151760"/>
    </source>
</evidence>
<dbReference type="EMBL" id="BQNB010011170">
    <property type="protein sequence ID" value="GJS87083.1"/>
    <property type="molecule type" value="Genomic_DNA"/>
</dbReference>